<evidence type="ECO:0000256" key="2">
    <source>
        <dbReference type="ARBA" id="ARBA00022490"/>
    </source>
</evidence>
<dbReference type="InterPro" id="IPR036456">
    <property type="entry name" value="PNPase_PH_RNA-bd_sf"/>
</dbReference>
<dbReference type="Pfam" id="PF00575">
    <property type="entry name" value="S1"/>
    <property type="match status" value="1"/>
</dbReference>
<dbReference type="Pfam" id="PF03725">
    <property type="entry name" value="RNase_PH_C"/>
    <property type="match status" value="1"/>
</dbReference>
<evidence type="ECO:0000259" key="10">
    <source>
        <dbReference type="PROSITE" id="PS50126"/>
    </source>
</evidence>
<dbReference type="InterPro" id="IPR004087">
    <property type="entry name" value="KH_dom"/>
</dbReference>
<dbReference type="Pfam" id="PF00013">
    <property type="entry name" value="KH_1"/>
    <property type="match status" value="1"/>
</dbReference>
<protein>
    <recommendedName>
        <fullName evidence="8">Polyribonucleotide nucleotidyltransferase</fullName>
        <ecNumber evidence="8">2.7.7.8</ecNumber>
    </recommendedName>
    <alternativeName>
        <fullName evidence="8">Polynucleotide phosphorylase</fullName>
        <shortName evidence="8">PNPase</shortName>
    </alternativeName>
</protein>
<comment type="cofactor">
    <cofactor evidence="8">
        <name>Mg(2+)</name>
        <dbReference type="ChEBI" id="CHEBI:18420"/>
    </cofactor>
</comment>
<comment type="similarity">
    <text evidence="1 8">Belongs to the polyribonucleotide nucleotidyltransferase family.</text>
</comment>
<dbReference type="SUPFAM" id="SSF46915">
    <property type="entry name" value="Polynucleotide phosphorylase/guanosine pentaphosphate synthase (PNPase/GPSI), domain 3"/>
    <property type="match status" value="1"/>
</dbReference>
<dbReference type="Gene3D" id="3.30.230.70">
    <property type="entry name" value="GHMP Kinase, N-terminal domain"/>
    <property type="match status" value="2"/>
</dbReference>
<evidence type="ECO:0000256" key="1">
    <source>
        <dbReference type="ARBA" id="ARBA00007404"/>
    </source>
</evidence>
<dbReference type="InterPro" id="IPR012340">
    <property type="entry name" value="NA-bd_OB-fold"/>
</dbReference>
<dbReference type="SUPFAM" id="SSF54211">
    <property type="entry name" value="Ribosomal protein S5 domain 2-like"/>
    <property type="match status" value="2"/>
</dbReference>
<dbReference type="PANTHER" id="PTHR11252:SF0">
    <property type="entry name" value="POLYRIBONUCLEOTIDE NUCLEOTIDYLTRANSFERASE 1, MITOCHONDRIAL"/>
    <property type="match status" value="1"/>
</dbReference>
<dbReference type="GO" id="GO:0004654">
    <property type="term" value="F:polyribonucleotide nucleotidyltransferase activity"/>
    <property type="evidence" value="ECO:0007669"/>
    <property type="project" value="UniProtKB-UniRule"/>
</dbReference>
<dbReference type="PANTHER" id="PTHR11252">
    <property type="entry name" value="POLYRIBONUCLEOTIDE NUCLEOTIDYLTRANSFERASE"/>
    <property type="match status" value="1"/>
</dbReference>
<dbReference type="FunFam" id="3.30.230.70:FF:000002">
    <property type="entry name" value="Polyribonucleotide nucleotidyltransferase"/>
    <property type="match status" value="1"/>
</dbReference>
<name>A0AAE3W492_9ACTN</name>
<dbReference type="AlphaFoldDB" id="A0AAE3W492"/>
<dbReference type="NCBIfam" id="TIGR02696">
    <property type="entry name" value="pppGpp_PNP"/>
    <property type="match status" value="1"/>
</dbReference>
<dbReference type="InterPro" id="IPR003029">
    <property type="entry name" value="S1_domain"/>
</dbReference>
<comment type="subcellular location">
    <subcellularLocation>
        <location evidence="8">Cytoplasm</location>
    </subcellularLocation>
</comment>
<dbReference type="HAMAP" id="MF_01595">
    <property type="entry name" value="PNPase"/>
    <property type="match status" value="1"/>
</dbReference>
<evidence type="ECO:0000256" key="6">
    <source>
        <dbReference type="ARBA" id="ARBA00022842"/>
    </source>
</evidence>
<dbReference type="InterPro" id="IPR014069">
    <property type="entry name" value="GPSI/PNP"/>
</dbReference>
<dbReference type="GO" id="GO:0000175">
    <property type="term" value="F:3'-5'-RNA exonuclease activity"/>
    <property type="evidence" value="ECO:0007669"/>
    <property type="project" value="TreeGrafter"/>
</dbReference>
<feature type="compositionally biased region" description="Basic and acidic residues" evidence="9">
    <location>
        <begin position="741"/>
        <end position="776"/>
    </location>
</feature>
<dbReference type="Gene3D" id="2.40.50.140">
    <property type="entry name" value="Nucleic acid-binding proteins"/>
    <property type="match status" value="1"/>
</dbReference>
<feature type="region of interest" description="Disordered" evidence="9">
    <location>
        <begin position="729"/>
        <end position="794"/>
    </location>
</feature>
<accession>A0AAE3W492</accession>
<keyword evidence="5 8" id="KW-0479">Metal-binding</keyword>
<dbReference type="FunFam" id="2.40.50.140:FF:000069">
    <property type="entry name" value="Polyribonucleotide nucleotidyltransferase"/>
    <property type="match status" value="1"/>
</dbReference>
<dbReference type="FunFam" id="3.30.230.70:FF:000001">
    <property type="entry name" value="Polyribonucleotide nucleotidyltransferase"/>
    <property type="match status" value="1"/>
</dbReference>
<dbReference type="GO" id="GO:0003723">
    <property type="term" value="F:RNA binding"/>
    <property type="evidence" value="ECO:0007669"/>
    <property type="project" value="UniProtKB-UniRule"/>
</dbReference>
<dbReference type="EMBL" id="JAUSUZ010000001">
    <property type="protein sequence ID" value="MDQ0369161.1"/>
    <property type="molecule type" value="Genomic_DNA"/>
</dbReference>
<comment type="catalytic activity">
    <reaction evidence="8">
        <text>RNA(n+1) + phosphate = RNA(n) + a ribonucleoside 5'-diphosphate</text>
        <dbReference type="Rhea" id="RHEA:22096"/>
        <dbReference type="Rhea" id="RHEA-COMP:14527"/>
        <dbReference type="Rhea" id="RHEA-COMP:17342"/>
        <dbReference type="ChEBI" id="CHEBI:43474"/>
        <dbReference type="ChEBI" id="CHEBI:57930"/>
        <dbReference type="ChEBI" id="CHEBI:140395"/>
        <dbReference type="EC" id="2.7.7.8"/>
    </reaction>
</comment>
<keyword evidence="6 8" id="KW-0460">Magnesium</keyword>
<dbReference type="PROSITE" id="PS50126">
    <property type="entry name" value="S1"/>
    <property type="match status" value="1"/>
</dbReference>
<dbReference type="InterPro" id="IPR036345">
    <property type="entry name" value="ExoRNase_PH_dom2_sf"/>
</dbReference>
<evidence type="ECO:0000256" key="4">
    <source>
        <dbReference type="ARBA" id="ARBA00022695"/>
    </source>
</evidence>
<keyword evidence="12" id="KW-1185">Reference proteome</keyword>
<evidence type="ECO:0000256" key="7">
    <source>
        <dbReference type="ARBA" id="ARBA00022884"/>
    </source>
</evidence>
<dbReference type="InterPro" id="IPR027408">
    <property type="entry name" value="PNPase/RNase_PH_dom_sf"/>
</dbReference>
<evidence type="ECO:0000256" key="5">
    <source>
        <dbReference type="ARBA" id="ARBA00022723"/>
    </source>
</evidence>
<gene>
    <name evidence="8" type="primary">pnp</name>
    <name evidence="11" type="ORF">J2S42_005830</name>
</gene>
<dbReference type="InterPro" id="IPR012162">
    <property type="entry name" value="PNPase"/>
</dbReference>
<dbReference type="FunFam" id="3.30.1370.10:FF:000001">
    <property type="entry name" value="Polyribonucleotide nucleotidyltransferase"/>
    <property type="match status" value="1"/>
</dbReference>
<dbReference type="InterPro" id="IPR020568">
    <property type="entry name" value="Ribosomal_Su5_D2-typ_SF"/>
</dbReference>
<dbReference type="NCBIfam" id="TIGR03591">
    <property type="entry name" value="polynuc_phos"/>
    <property type="match status" value="1"/>
</dbReference>
<dbReference type="GO" id="GO:0005829">
    <property type="term" value="C:cytosol"/>
    <property type="evidence" value="ECO:0007669"/>
    <property type="project" value="TreeGrafter"/>
</dbReference>
<dbReference type="CDD" id="cd11364">
    <property type="entry name" value="RNase_PH_PNPase_2"/>
    <property type="match status" value="1"/>
</dbReference>
<dbReference type="SUPFAM" id="SSF50249">
    <property type="entry name" value="Nucleic acid-binding proteins"/>
    <property type="match status" value="1"/>
</dbReference>
<dbReference type="InterPro" id="IPR001247">
    <property type="entry name" value="ExoRNase_PH_dom1"/>
</dbReference>
<dbReference type="Proteomes" id="UP001240236">
    <property type="component" value="Unassembled WGS sequence"/>
</dbReference>
<reference evidence="11 12" key="1">
    <citation type="submission" date="2023-07" db="EMBL/GenBank/DDBJ databases">
        <title>Sequencing the genomes of 1000 actinobacteria strains.</title>
        <authorList>
            <person name="Klenk H.-P."/>
        </authorList>
    </citation>
    <scope>NUCLEOTIDE SEQUENCE [LARGE SCALE GENOMIC DNA]</scope>
    <source>
        <strain evidence="11 12">DSM 44709</strain>
    </source>
</reference>
<comment type="function">
    <text evidence="8">Involved in mRNA degradation. Catalyzes the phosphorolysis of single-stranded polyribonucleotides processively in the 3'- to 5'-direction.</text>
</comment>
<comment type="caution">
    <text evidence="11">The sequence shown here is derived from an EMBL/GenBank/DDBJ whole genome shotgun (WGS) entry which is preliminary data.</text>
</comment>
<dbReference type="PIRSF" id="PIRSF005499">
    <property type="entry name" value="PNPase"/>
    <property type="match status" value="1"/>
</dbReference>
<dbReference type="SUPFAM" id="SSF54791">
    <property type="entry name" value="Eukaryotic type KH-domain (KH-domain type I)"/>
    <property type="match status" value="1"/>
</dbReference>
<dbReference type="Pfam" id="PF03726">
    <property type="entry name" value="PNPase"/>
    <property type="match status" value="1"/>
</dbReference>
<dbReference type="GO" id="GO:0000287">
    <property type="term" value="F:magnesium ion binding"/>
    <property type="evidence" value="ECO:0007669"/>
    <property type="project" value="UniProtKB-UniRule"/>
</dbReference>
<dbReference type="SMART" id="SM00316">
    <property type="entry name" value="S1"/>
    <property type="match status" value="1"/>
</dbReference>
<dbReference type="EC" id="2.7.7.8" evidence="8"/>
<dbReference type="GO" id="GO:0006402">
    <property type="term" value="P:mRNA catabolic process"/>
    <property type="evidence" value="ECO:0007669"/>
    <property type="project" value="UniProtKB-UniRule"/>
</dbReference>
<proteinExistence type="inferred from homology"/>
<evidence type="ECO:0000256" key="8">
    <source>
        <dbReference type="HAMAP-Rule" id="MF_01595"/>
    </source>
</evidence>
<keyword evidence="4 8" id="KW-0548">Nucleotidyltransferase</keyword>
<feature type="domain" description="S1 motif" evidence="10">
    <location>
        <begin position="655"/>
        <end position="724"/>
    </location>
</feature>
<dbReference type="SUPFAM" id="SSF55666">
    <property type="entry name" value="Ribonuclease PH domain 2-like"/>
    <property type="match status" value="2"/>
</dbReference>
<evidence type="ECO:0000256" key="3">
    <source>
        <dbReference type="ARBA" id="ARBA00022679"/>
    </source>
</evidence>
<dbReference type="InterPro" id="IPR036612">
    <property type="entry name" value="KH_dom_type_1_sf"/>
</dbReference>
<dbReference type="RefSeq" id="WP_307244189.1">
    <property type="nucleotide sequence ID" value="NZ_JAUSUZ010000001.1"/>
</dbReference>
<evidence type="ECO:0000256" key="9">
    <source>
        <dbReference type="SAM" id="MobiDB-lite"/>
    </source>
</evidence>
<dbReference type="Pfam" id="PF01138">
    <property type="entry name" value="RNase_PH"/>
    <property type="match status" value="2"/>
</dbReference>
<keyword evidence="7 8" id="KW-0694">RNA-binding</keyword>
<sequence length="794" mass="84497">MTEQNNALGTQHSTAVIDNGAFGTREITFSTGRLAKQAAGSVIAQLGETVVLSATTASKSPKEHFDFFPLTVDVEERMYAAGRIPGSFFRREGRPSEDAILTCRLIDRPLRPSFTKGLRNEVQVVETVLALDPAHPYDVVAMNAASMSTKLSGLPFSGPIGATRVAHIDGQWVAFPTLEELERATFDMVVAGRTLPDGDVAIMMVEAEATPNAVKLIAAGATAPTEEIVASGLEAAKPAIRELCRAQSELADVAAKPVVEFPVFLDYQDDVYEAVSTAARGEVAEALKIAGKADREEALDLVKAKVAEQLAGQFEGREKEISAAFRSVTKSEVRNRVLREQVRIDGRGPRDIRPLHAEVGVLPRVHGSALFERGETQIMGVTTLNMLRMEQALDTLAPEKSKRYMHNYNFPPYSTGETGRVGSPKRREIGHGALAERALVPVLPSREEFPYAIRQVSEALGSNGSTSMGSVCASTLALLSAGVPLKAPVAGIAMGLISDEVDGKTEYVTLTDILGAEDAFGDMDFKVAGTPEFVTALQLDTKLDGIPSDVLAAALQQAHEARGTILGVMQAAIEGPGEMSDHAPRVTTVKIPVDKIGMVIGPKGQTINAIQDETGAEISIEDDGTIYVGATNGPSAQAAVDRINGIANPTLPKVGEKFLGTVVKTAAFGAFISLVPGRDGLLHISKVGNGKRVEKVEDFLNVGDKIEVQIADIDQRGKIYLDKVRAEGEEAPAAEAASGDRPPRGDRGGDRGDRGPRGDRGGDRGDRAPREPRAEGEGGGEGGDGPRRRRTRRD</sequence>
<dbReference type="InterPro" id="IPR015848">
    <property type="entry name" value="PNPase_PH_RNA-bd_bac/org-type"/>
</dbReference>
<feature type="binding site" evidence="8">
    <location>
        <position position="524"/>
    </location>
    <ligand>
        <name>Mg(2+)</name>
        <dbReference type="ChEBI" id="CHEBI:18420"/>
    </ligand>
</feature>
<dbReference type="SMART" id="SM00322">
    <property type="entry name" value="KH"/>
    <property type="match status" value="1"/>
</dbReference>
<dbReference type="InterPro" id="IPR015847">
    <property type="entry name" value="ExoRNase_PH_dom2"/>
</dbReference>
<dbReference type="Gene3D" id="3.30.1370.10">
    <property type="entry name" value="K Homology domain, type 1"/>
    <property type="match status" value="1"/>
</dbReference>
<dbReference type="PROSITE" id="PS50084">
    <property type="entry name" value="KH_TYPE_1"/>
    <property type="match status" value="1"/>
</dbReference>
<evidence type="ECO:0000313" key="12">
    <source>
        <dbReference type="Proteomes" id="UP001240236"/>
    </source>
</evidence>
<dbReference type="InterPro" id="IPR004088">
    <property type="entry name" value="KH_dom_type_1"/>
</dbReference>
<evidence type="ECO:0000313" key="11">
    <source>
        <dbReference type="EMBL" id="MDQ0369161.1"/>
    </source>
</evidence>
<dbReference type="CDD" id="cd02393">
    <property type="entry name" value="KH-I_PNPase"/>
    <property type="match status" value="1"/>
</dbReference>
<keyword evidence="2 8" id="KW-0963">Cytoplasm</keyword>
<dbReference type="GO" id="GO:0006396">
    <property type="term" value="P:RNA processing"/>
    <property type="evidence" value="ECO:0007669"/>
    <property type="project" value="InterPro"/>
</dbReference>
<feature type="binding site" evidence="8">
    <location>
        <position position="518"/>
    </location>
    <ligand>
        <name>Mg(2+)</name>
        <dbReference type="ChEBI" id="CHEBI:18420"/>
    </ligand>
</feature>
<organism evidence="11 12">
    <name type="scientific">Catenuloplanes indicus</name>
    <dbReference type="NCBI Taxonomy" id="137267"/>
    <lineage>
        <taxon>Bacteria</taxon>
        <taxon>Bacillati</taxon>
        <taxon>Actinomycetota</taxon>
        <taxon>Actinomycetes</taxon>
        <taxon>Micromonosporales</taxon>
        <taxon>Micromonosporaceae</taxon>
        <taxon>Catenuloplanes</taxon>
    </lineage>
</organism>
<dbReference type="NCBIfam" id="NF008805">
    <property type="entry name" value="PRK11824.1"/>
    <property type="match status" value="1"/>
</dbReference>
<keyword evidence="3 8" id="KW-0808">Transferase</keyword>
<feature type="compositionally biased region" description="Low complexity" evidence="9">
    <location>
        <begin position="731"/>
        <end position="740"/>
    </location>
</feature>